<evidence type="ECO:0000313" key="4">
    <source>
        <dbReference type="Proteomes" id="UP001266305"/>
    </source>
</evidence>
<feature type="signal peptide" evidence="2">
    <location>
        <begin position="1"/>
        <end position="19"/>
    </location>
</feature>
<feature type="chain" id="PRO_5045083996" evidence="2">
    <location>
        <begin position="20"/>
        <end position="127"/>
    </location>
</feature>
<evidence type="ECO:0000313" key="3">
    <source>
        <dbReference type="EMBL" id="KAK2106379.1"/>
    </source>
</evidence>
<keyword evidence="4" id="KW-1185">Reference proteome</keyword>
<dbReference type="Proteomes" id="UP001266305">
    <property type="component" value="Unassembled WGS sequence"/>
</dbReference>
<sequence length="127" mass="13010">MPLLLAALAPCRLIGWSTQEGTGGAGWRPAPSPLGRTLSGAAGGRADGLKMAQTQGTRRKVCYYYDGEHRPRGGGGAGAGAGPGRTLDLEAEAGAEALGRGSERRLRGGKKKIEAETKRGSHGGSLR</sequence>
<feature type="compositionally biased region" description="Basic and acidic residues" evidence="1">
    <location>
        <begin position="101"/>
        <end position="119"/>
    </location>
</feature>
<organism evidence="3 4">
    <name type="scientific">Saguinus oedipus</name>
    <name type="common">Cotton-top tamarin</name>
    <name type="synonym">Oedipomidas oedipus</name>
    <dbReference type="NCBI Taxonomy" id="9490"/>
    <lineage>
        <taxon>Eukaryota</taxon>
        <taxon>Metazoa</taxon>
        <taxon>Chordata</taxon>
        <taxon>Craniata</taxon>
        <taxon>Vertebrata</taxon>
        <taxon>Euteleostomi</taxon>
        <taxon>Mammalia</taxon>
        <taxon>Eutheria</taxon>
        <taxon>Euarchontoglires</taxon>
        <taxon>Primates</taxon>
        <taxon>Haplorrhini</taxon>
        <taxon>Platyrrhini</taxon>
        <taxon>Cebidae</taxon>
        <taxon>Callitrichinae</taxon>
        <taxon>Saguinus</taxon>
    </lineage>
</organism>
<name>A0ABQ9VAH8_SAGOE</name>
<reference evidence="3 4" key="1">
    <citation type="submission" date="2023-05" db="EMBL/GenBank/DDBJ databases">
        <title>B98-5 Cell Line De Novo Hybrid Assembly: An Optical Mapping Approach.</title>
        <authorList>
            <person name="Kananen K."/>
            <person name="Auerbach J.A."/>
            <person name="Kautto E."/>
            <person name="Blachly J.S."/>
        </authorList>
    </citation>
    <scope>NUCLEOTIDE SEQUENCE [LARGE SCALE GENOMIC DNA]</scope>
    <source>
        <strain evidence="3">B95-8</strain>
        <tissue evidence="3">Cell line</tissue>
    </source>
</reference>
<keyword evidence="2" id="KW-0732">Signal</keyword>
<evidence type="ECO:0000256" key="2">
    <source>
        <dbReference type="SAM" id="SignalP"/>
    </source>
</evidence>
<dbReference type="EMBL" id="JASSZA010000007">
    <property type="protein sequence ID" value="KAK2106379.1"/>
    <property type="molecule type" value="Genomic_DNA"/>
</dbReference>
<comment type="caution">
    <text evidence="3">The sequence shown here is derived from an EMBL/GenBank/DDBJ whole genome shotgun (WGS) entry which is preliminary data.</text>
</comment>
<gene>
    <name evidence="3" type="ORF">P7K49_015893</name>
</gene>
<evidence type="ECO:0000256" key="1">
    <source>
        <dbReference type="SAM" id="MobiDB-lite"/>
    </source>
</evidence>
<accession>A0ABQ9VAH8</accession>
<proteinExistence type="predicted"/>
<protein>
    <submittedName>
        <fullName evidence="3">Uncharacterized protein</fullName>
    </submittedName>
</protein>
<feature type="region of interest" description="Disordered" evidence="1">
    <location>
        <begin position="95"/>
        <end position="127"/>
    </location>
</feature>